<sequence length="418" mass="47486">MSAPMASAWKVIPTFKSQSIERTIHFYVDILGFNLASVKPEDEPPAQYTFCSIFAGDKAAANLYFFKPSGDTLTPSSAYIALGTTQLDLLYESLKVRNDVEIVEEIQDQPWGYRQFAINDPDGNTLTFFKFLEGGNPGEEWGIVKAVSPRRNHPASTSRCDAWSTVYTPNSEAKTNPHRIDINRSDSSPNLELTMSVTECAICPLEEGYDEDKFLNLLKEAQHEQNRWIRKHQPHLLEGRPYENLSSFSIQKSSPPLLLITAPWDSPEGHAEWIASDENKVVMGQLSSYFAENSHMVFYHLDHAGGEDDLRGDIFAQGPFNLWRLTVKPDHKDKLQELFRNVESHGSTTEPSKRIWGGWRIGDKKLADEQNGGSEERGTEQDPEVVVFWTRDVKYDVGGRLSQVHDPMVFRYEWQPLL</sequence>
<dbReference type="EMBL" id="JABEYC010000422">
    <property type="protein sequence ID" value="KAF4977682.1"/>
    <property type="molecule type" value="Genomic_DNA"/>
</dbReference>
<reference evidence="2" key="1">
    <citation type="journal article" date="2020" name="BMC Genomics">
        <title>Correction to: Identification and distribution of gene clusters required for synthesis of sphingolipid metabolism inhibitors in diverse species of the filamentous fungus Fusarium.</title>
        <authorList>
            <person name="Kim H.S."/>
            <person name="Lohmar J.M."/>
            <person name="Busman M."/>
            <person name="Brown D.W."/>
            <person name="Naumann T.A."/>
            <person name="Divon H.H."/>
            <person name="Lysoe E."/>
            <person name="Uhlig S."/>
            <person name="Proctor R.H."/>
        </authorList>
    </citation>
    <scope>NUCLEOTIDE SEQUENCE</scope>
    <source>
        <strain evidence="2">NRRL 22465</strain>
    </source>
</reference>
<accession>A0A8H4UJ44</accession>
<dbReference type="PROSITE" id="PS51819">
    <property type="entry name" value="VOC"/>
    <property type="match status" value="1"/>
</dbReference>
<evidence type="ECO:0000313" key="3">
    <source>
        <dbReference type="Proteomes" id="UP000635477"/>
    </source>
</evidence>
<keyword evidence="3" id="KW-1185">Reference proteome</keyword>
<organism evidence="2 3">
    <name type="scientific">Fusarium zealandicum</name>
    <dbReference type="NCBI Taxonomy" id="1053134"/>
    <lineage>
        <taxon>Eukaryota</taxon>
        <taxon>Fungi</taxon>
        <taxon>Dikarya</taxon>
        <taxon>Ascomycota</taxon>
        <taxon>Pezizomycotina</taxon>
        <taxon>Sordariomycetes</taxon>
        <taxon>Hypocreomycetidae</taxon>
        <taxon>Hypocreales</taxon>
        <taxon>Nectriaceae</taxon>
        <taxon>Fusarium</taxon>
        <taxon>Fusarium staphyleae species complex</taxon>
    </lineage>
</organism>
<feature type="domain" description="VOC" evidence="1">
    <location>
        <begin position="7"/>
        <end position="131"/>
    </location>
</feature>
<protein>
    <recommendedName>
        <fullName evidence="1">VOC domain-containing protein</fullName>
    </recommendedName>
</protein>
<comment type="caution">
    <text evidence="2">The sequence shown here is derived from an EMBL/GenBank/DDBJ whole genome shotgun (WGS) entry which is preliminary data.</text>
</comment>
<reference evidence="2" key="2">
    <citation type="submission" date="2020-05" db="EMBL/GenBank/DDBJ databases">
        <authorList>
            <person name="Kim H.-S."/>
            <person name="Proctor R.H."/>
            <person name="Brown D.W."/>
        </authorList>
    </citation>
    <scope>NUCLEOTIDE SEQUENCE</scope>
    <source>
        <strain evidence="2">NRRL 22465</strain>
    </source>
</reference>
<gene>
    <name evidence="2" type="ORF">FZEAL_5822</name>
</gene>
<evidence type="ECO:0000313" key="2">
    <source>
        <dbReference type="EMBL" id="KAF4977682.1"/>
    </source>
</evidence>
<dbReference type="Proteomes" id="UP000635477">
    <property type="component" value="Unassembled WGS sequence"/>
</dbReference>
<dbReference type="InterPro" id="IPR037523">
    <property type="entry name" value="VOC_core"/>
</dbReference>
<dbReference type="InterPro" id="IPR004360">
    <property type="entry name" value="Glyas_Fos-R_dOase_dom"/>
</dbReference>
<dbReference type="OrthoDB" id="1077582at2759"/>
<evidence type="ECO:0000259" key="1">
    <source>
        <dbReference type="PROSITE" id="PS51819"/>
    </source>
</evidence>
<dbReference type="Gene3D" id="3.10.180.10">
    <property type="entry name" value="2,3-Dihydroxybiphenyl 1,2-Dioxygenase, domain 1"/>
    <property type="match status" value="1"/>
</dbReference>
<proteinExistence type="predicted"/>
<dbReference type="InterPro" id="IPR029068">
    <property type="entry name" value="Glyas_Bleomycin-R_OHBP_Dase"/>
</dbReference>
<name>A0A8H4UJ44_9HYPO</name>
<dbReference type="SUPFAM" id="SSF54593">
    <property type="entry name" value="Glyoxalase/Bleomycin resistance protein/Dihydroxybiphenyl dioxygenase"/>
    <property type="match status" value="1"/>
</dbReference>
<dbReference type="Pfam" id="PF00903">
    <property type="entry name" value="Glyoxalase"/>
    <property type="match status" value="1"/>
</dbReference>
<dbReference type="AlphaFoldDB" id="A0A8H4UJ44"/>